<gene>
    <name evidence="2" type="ORF">EAX62_00880</name>
</gene>
<dbReference type="InterPro" id="IPR036689">
    <property type="entry name" value="ESAT-6-like_sf"/>
</dbReference>
<sequence>MGNKSVDRAAMAKAAQQIEAKHQDIHKLQSRLQGQMTDLSSRWMGNASTAFQKGYSQFDTEFEKVKQGLDKIHTSLVETQREYVQREEENAATANQIAGLIG</sequence>
<name>A0A3M0G8A4_9ACTN</name>
<protein>
    <recommendedName>
        <fullName evidence="1">ESAT-6-like protein</fullName>
    </recommendedName>
</protein>
<dbReference type="RefSeq" id="WP_121899806.1">
    <property type="nucleotide sequence ID" value="NZ_REFW01000001.1"/>
</dbReference>
<dbReference type="OrthoDB" id="3729127at2"/>
<dbReference type="NCBIfam" id="TIGR03930">
    <property type="entry name" value="WXG100_ESAT6"/>
    <property type="match status" value="1"/>
</dbReference>
<accession>A0A3M0G8A4</accession>
<dbReference type="Pfam" id="PF06013">
    <property type="entry name" value="WXG100"/>
    <property type="match status" value="1"/>
</dbReference>
<comment type="caution">
    <text evidence="2">The sequence shown here is derived from an EMBL/GenBank/DDBJ whole genome shotgun (WGS) entry which is preliminary data.</text>
</comment>
<dbReference type="InterPro" id="IPR010310">
    <property type="entry name" value="T7SS_ESAT-6-like"/>
</dbReference>
<reference evidence="2 3" key="1">
    <citation type="submission" date="2018-10" db="EMBL/GenBank/DDBJ databases">
        <title>Tessaracoccus antarcticuss sp. nov., isolated from sediment.</title>
        <authorList>
            <person name="Zhou L.Y."/>
            <person name="Du Z.J."/>
        </authorList>
    </citation>
    <scope>NUCLEOTIDE SEQUENCE [LARGE SCALE GENOMIC DNA]</scope>
    <source>
        <strain evidence="2 3">JDX10</strain>
    </source>
</reference>
<keyword evidence="3" id="KW-1185">Reference proteome</keyword>
<dbReference type="Proteomes" id="UP000275256">
    <property type="component" value="Unassembled WGS sequence"/>
</dbReference>
<dbReference type="SUPFAM" id="SSF140453">
    <property type="entry name" value="EsxAB dimer-like"/>
    <property type="match status" value="1"/>
</dbReference>
<dbReference type="AlphaFoldDB" id="A0A3M0G8A4"/>
<evidence type="ECO:0000256" key="1">
    <source>
        <dbReference type="RuleBase" id="RU362001"/>
    </source>
</evidence>
<proteinExistence type="inferred from homology"/>
<evidence type="ECO:0000313" key="3">
    <source>
        <dbReference type="Proteomes" id="UP000275256"/>
    </source>
</evidence>
<dbReference type="EMBL" id="REFW01000001">
    <property type="protein sequence ID" value="RMB61260.1"/>
    <property type="molecule type" value="Genomic_DNA"/>
</dbReference>
<evidence type="ECO:0000313" key="2">
    <source>
        <dbReference type="EMBL" id="RMB61260.1"/>
    </source>
</evidence>
<comment type="similarity">
    <text evidence="1">Belongs to the WXG100 family.</text>
</comment>
<organism evidence="2 3">
    <name type="scientific">Tessaracoccus antarcticus</name>
    <dbReference type="NCBI Taxonomy" id="2479848"/>
    <lineage>
        <taxon>Bacteria</taxon>
        <taxon>Bacillati</taxon>
        <taxon>Actinomycetota</taxon>
        <taxon>Actinomycetes</taxon>
        <taxon>Propionibacteriales</taxon>
        <taxon>Propionibacteriaceae</taxon>
        <taxon>Tessaracoccus</taxon>
    </lineage>
</organism>
<dbReference type="Gene3D" id="1.10.287.1060">
    <property type="entry name" value="ESAT-6-like"/>
    <property type="match status" value="1"/>
</dbReference>